<gene>
    <name evidence="2" type="ORF">SPRG_03139</name>
</gene>
<evidence type="ECO:0000313" key="2">
    <source>
        <dbReference type="EMBL" id="KDO31923.1"/>
    </source>
</evidence>
<dbReference type="InterPro" id="IPR036208">
    <property type="entry name" value="VHL_sf"/>
</dbReference>
<dbReference type="VEuPathDB" id="FungiDB:SPRG_03139"/>
<dbReference type="Pfam" id="PF01847">
    <property type="entry name" value="VHL"/>
    <property type="match status" value="1"/>
</dbReference>
<dbReference type="InterPro" id="IPR037140">
    <property type="entry name" value="VHL_beta_dom_sf"/>
</dbReference>
<dbReference type="InterPro" id="IPR024053">
    <property type="entry name" value="VHL_beta_dom"/>
</dbReference>
<dbReference type="EMBL" id="KK583196">
    <property type="protein sequence ID" value="KDO31923.1"/>
    <property type="molecule type" value="Genomic_DNA"/>
</dbReference>
<protein>
    <recommendedName>
        <fullName evidence="1">von Hippel-Lindau disease tumour suppressor beta domain-containing protein</fullName>
    </recommendedName>
</protein>
<dbReference type="AlphaFoldDB" id="A0A067CN32"/>
<proteinExistence type="predicted"/>
<keyword evidence="3" id="KW-1185">Reference proteome</keyword>
<dbReference type="KEGG" id="spar:SPRG_03139"/>
<dbReference type="GeneID" id="24125668"/>
<feature type="domain" description="von Hippel-Lindau disease tumour suppressor beta" evidence="1">
    <location>
        <begin position="13"/>
        <end position="71"/>
    </location>
</feature>
<dbReference type="Proteomes" id="UP000030745">
    <property type="component" value="Unassembled WGS sequence"/>
</dbReference>
<dbReference type="RefSeq" id="XP_012197122.1">
    <property type="nucleotide sequence ID" value="XM_012341732.1"/>
</dbReference>
<accession>A0A067CN32</accession>
<evidence type="ECO:0000259" key="1">
    <source>
        <dbReference type="Pfam" id="PF01847"/>
    </source>
</evidence>
<name>A0A067CN32_SAPPC</name>
<dbReference type="Gene3D" id="2.60.40.780">
    <property type="entry name" value="von Hippel-Lindau disease tumour suppressor, beta domain"/>
    <property type="match status" value="1"/>
</dbReference>
<dbReference type="SUPFAM" id="SSF58100">
    <property type="entry name" value="Bacterial hemolysins"/>
    <property type="match status" value="1"/>
</dbReference>
<evidence type="ECO:0000313" key="3">
    <source>
        <dbReference type="Proteomes" id="UP000030745"/>
    </source>
</evidence>
<dbReference type="Gene3D" id="1.20.1170.10">
    <property type="match status" value="1"/>
</dbReference>
<dbReference type="SUPFAM" id="SSF49468">
    <property type="entry name" value="VHL"/>
    <property type="match status" value="1"/>
</dbReference>
<sequence>MTSPCCVSGTGGVAVELTFVNLLSRAIGVSWINWTGDVILYFHLDPNAVYAQPTYADHVWMVHDVGSTTALGYFCAGTDHDRVEIGGINSILDAPRRQAPTTLSRCFAAISSSITMSDAAITQLTPVAQLRERWELVVAGGASYPPRARATMTTISESLEESWVKYTAASSSLLNLCVDMSSSLNDYEQASAGNAAILRQNVLLPLLDRAVATLETAAIGLDASANAVNVVAGKLVELDTLLADHMNQTRRRSRPISRKCEKAALADDELSVVPKLKKEMEARQATVRGIKMLALSLGQSAASATQQIKDDKMSVSRLKSETSGASTLLELGDFDDLATSIQDAVDTLRSTCCEYIISHS</sequence>
<organism evidence="2 3">
    <name type="scientific">Saprolegnia parasitica (strain CBS 223.65)</name>
    <dbReference type="NCBI Taxonomy" id="695850"/>
    <lineage>
        <taxon>Eukaryota</taxon>
        <taxon>Sar</taxon>
        <taxon>Stramenopiles</taxon>
        <taxon>Oomycota</taxon>
        <taxon>Saprolegniomycetes</taxon>
        <taxon>Saprolegniales</taxon>
        <taxon>Saprolegniaceae</taxon>
        <taxon>Saprolegnia</taxon>
    </lineage>
</organism>
<reference evidence="2 3" key="1">
    <citation type="journal article" date="2013" name="PLoS Genet.">
        <title>Distinctive expansion of potential virulence genes in the genome of the oomycete fish pathogen Saprolegnia parasitica.</title>
        <authorList>
            <person name="Jiang R.H."/>
            <person name="de Bruijn I."/>
            <person name="Haas B.J."/>
            <person name="Belmonte R."/>
            <person name="Lobach L."/>
            <person name="Christie J."/>
            <person name="van den Ackerveken G."/>
            <person name="Bottin A."/>
            <person name="Bulone V."/>
            <person name="Diaz-Moreno S.M."/>
            <person name="Dumas B."/>
            <person name="Fan L."/>
            <person name="Gaulin E."/>
            <person name="Govers F."/>
            <person name="Grenville-Briggs L.J."/>
            <person name="Horner N.R."/>
            <person name="Levin J.Z."/>
            <person name="Mammella M."/>
            <person name="Meijer H.J."/>
            <person name="Morris P."/>
            <person name="Nusbaum C."/>
            <person name="Oome S."/>
            <person name="Phillips A.J."/>
            <person name="van Rooyen D."/>
            <person name="Rzeszutek E."/>
            <person name="Saraiva M."/>
            <person name="Secombes C.J."/>
            <person name="Seidl M.F."/>
            <person name="Snel B."/>
            <person name="Stassen J.H."/>
            <person name="Sykes S."/>
            <person name="Tripathy S."/>
            <person name="van den Berg H."/>
            <person name="Vega-Arreguin J.C."/>
            <person name="Wawra S."/>
            <person name="Young S.K."/>
            <person name="Zeng Q."/>
            <person name="Dieguez-Uribeondo J."/>
            <person name="Russ C."/>
            <person name="Tyler B.M."/>
            <person name="van West P."/>
        </authorList>
    </citation>
    <scope>NUCLEOTIDE SEQUENCE [LARGE SCALE GENOMIC DNA]</scope>
    <source>
        <strain evidence="2 3">CBS 223.65</strain>
    </source>
</reference>